<evidence type="ECO:0000313" key="13">
    <source>
        <dbReference type="EMBL" id="RKP37439.1"/>
    </source>
</evidence>
<dbReference type="SUPFAM" id="SSF50182">
    <property type="entry name" value="Sm-like ribonucleoproteins"/>
    <property type="match status" value="1"/>
</dbReference>
<evidence type="ECO:0000313" key="14">
    <source>
        <dbReference type="Proteomes" id="UP000268162"/>
    </source>
</evidence>
<dbReference type="FunFam" id="2.30.30.100:FF:000021">
    <property type="entry name" value="U6 snRNA-associated Sm-like protein LSm1"/>
    <property type="match status" value="1"/>
</dbReference>
<dbReference type="Gene3D" id="2.30.30.100">
    <property type="match status" value="1"/>
</dbReference>
<dbReference type="GO" id="GO:1990904">
    <property type="term" value="C:ribonucleoprotein complex"/>
    <property type="evidence" value="ECO:0007669"/>
    <property type="project" value="UniProtKB-KW"/>
</dbReference>
<protein>
    <recommendedName>
        <fullName evidence="10 11">U6 snRNA-associated Sm-like protein LSm1</fullName>
    </recommendedName>
</protein>
<evidence type="ECO:0000256" key="9">
    <source>
        <dbReference type="ARBA" id="ARBA00062159"/>
    </source>
</evidence>
<dbReference type="InterPro" id="IPR010920">
    <property type="entry name" value="LSM_dom_sf"/>
</dbReference>
<feature type="domain" description="Sm" evidence="12">
    <location>
        <begin position="11"/>
        <end position="86"/>
    </location>
</feature>
<dbReference type="PANTHER" id="PTHR15588:SF8">
    <property type="entry name" value="U6 SNRNA-ASSOCIATED SM-LIKE PROTEIN LSM1"/>
    <property type="match status" value="1"/>
</dbReference>
<gene>
    <name evidence="11" type="primary">LSM1</name>
    <name evidence="13" type="ORF">BJ085DRAFT_22328</name>
</gene>
<evidence type="ECO:0000256" key="6">
    <source>
        <dbReference type="ARBA" id="ARBA00023187"/>
    </source>
</evidence>
<evidence type="ECO:0000256" key="3">
    <source>
        <dbReference type="ARBA" id="ARBA00022553"/>
    </source>
</evidence>
<keyword evidence="5 11" id="KW-0694">RNA-binding</keyword>
<keyword evidence="6" id="KW-0508">mRNA splicing</keyword>
<evidence type="ECO:0000256" key="8">
    <source>
        <dbReference type="ARBA" id="ARBA00056858"/>
    </source>
</evidence>
<dbReference type="GO" id="GO:0003729">
    <property type="term" value="F:mRNA binding"/>
    <property type="evidence" value="ECO:0007669"/>
    <property type="project" value="TreeGrafter"/>
</dbReference>
<dbReference type="OrthoDB" id="10263346at2759"/>
<keyword evidence="7 11" id="KW-0687">Ribonucleoprotein</keyword>
<dbReference type="EMBL" id="ML002495">
    <property type="protein sequence ID" value="RKP37439.1"/>
    <property type="molecule type" value="Genomic_DNA"/>
</dbReference>
<comment type="subunit">
    <text evidence="11">Component of the heptameric LSM1-LSM7 complex that forms a seven-membered ring structure with a donut shape.</text>
</comment>
<proteinExistence type="inferred from homology"/>
<dbReference type="AlphaFoldDB" id="A0A4V1J511"/>
<keyword evidence="4 11" id="KW-0507">mRNA processing</keyword>
<keyword evidence="14" id="KW-1185">Reference proteome</keyword>
<dbReference type="STRING" id="215637.A0A4V1J511"/>
<evidence type="ECO:0000256" key="11">
    <source>
        <dbReference type="RuleBase" id="RU365047"/>
    </source>
</evidence>
<name>A0A4V1J511_9FUNG</name>
<comment type="function">
    <text evidence="8">Plays a role in the degradation of histone mRNAs, the only eukaryotic mRNAs that are not polyadenylated. Probably also part of an LSm subunits-containing complex involved in the general process of mRNA degradation.</text>
</comment>
<evidence type="ECO:0000256" key="2">
    <source>
        <dbReference type="ARBA" id="ARBA00022490"/>
    </source>
</evidence>
<dbReference type="InterPro" id="IPR034104">
    <property type="entry name" value="Lsm1"/>
</dbReference>
<organism evidence="13 14">
    <name type="scientific">Dimargaris cristalligena</name>
    <dbReference type="NCBI Taxonomy" id="215637"/>
    <lineage>
        <taxon>Eukaryota</taxon>
        <taxon>Fungi</taxon>
        <taxon>Fungi incertae sedis</taxon>
        <taxon>Zoopagomycota</taxon>
        <taxon>Kickxellomycotina</taxon>
        <taxon>Dimargaritomycetes</taxon>
        <taxon>Dimargaritales</taxon>
        <taxon>Dimargaritaceae</taxon>
        <taxon>Dimargaris</taxon>
    </lineage>
</organism>
<reference evidence="14" key="1">
    <citation type="journal article" date="2018" name="Nat. Microbiol.">
        <title>Leveraging single-cell genomics to expand the fungal tree of life.</title>
        <authorList>
            <person name="Ahrendt S.R."/>
            <person name="Quandt C.A."/>
            <person name="Ciobanu D."/>
            <person name="Clum A."/>
            <person name="Salamov A."/>
            <person name="Andreopoulos B."/>
            <person name="Cheng J.F."/>
            <person name="Woyke T."/>
            <person name="Pelin A."/>
            <person name="Henrissat B."/>
            <person name="Reynolds N.K."/>
            <person name="Benny G.L."/>
            <person name="Smith M.E."/>
            <person name="James T.Y."/>
            <person name="Grigoriev I.V."/>
        </authorList>
    </citation>
    <scope>NUCLEOTIDE SEQUENCE [LARGE SCALE GENOMIC DNA]</scope>
    <source>
        <strain evidence="14">RSA 468</strain>
    </source>
</reference>
<dbReference type="GO" id="GO:0008380">
    <property type="term" value="P:RNA splicing"/>
    <property type="evidence" value="ECO:0007669"/>
    <property type="project" value="UniProtKB-KW"/>
</dbReference>
<sequence>MSSFIPNQIFTTSGSLIDLLDKRLMVVLRDGRKIIGFLRSYDQFANLVLQDSVERIYVKNFYGDIDRGVFLIRGENVVLLGEIDNIKDDDLPLTQLSFEEVVRMRKEEADDRQKKERLRNQLLHNHGFSVDFLDTDLY</sequence>
<dbReference type="PANTHER" id="PTHR15588">
    <property type="entry name" value="LSM1"/>
    <property type="match status" value="1"/>
</dbReference>
<dbReference type="GO" id="GO:0006397">
    <property type="term" value="P:mRNA processing"/>
    <property type="evidence" value="ECO:0007669"/>
    <property type="project" value="UniProtKB-UniRule"/>
</dbReference>
<evidence type="ECO:0000256" key="4">
    <source>
        <dbReference type="ARBA" id="ARBA00022664"/>
    </source>
</evidence>
<dbReference type="CDD" id="cd01728">
    <property type="entry name" value="LSm1"/>
    <property type="match status" value="1"/>
</dbReference>
<dbReference type="Pfam" id="PF01423">
    <property type="entry name" value="LSM"/>
    <property type="match status" value="1"/>
</dbReference>
<comment type="subcellular location">
    <subcellularLocation>
        <location evidence="11">Cytoplasm</location>
    </subcellularLocation>
    <subcellularLocation>
        <location evidence="11">Cytoplasm</location>
        <location evidence="11">P-body</location>
    </subcellularLocation>
</comment>
<evidence type="ECO:0000256" key="7">
    <source>
        <dbReference type="ARBA" id="ARBA00023274"/>
    </source>
</evidence>
<dbReference type="InterPro" id="IPR044642">
    <property type="entry name" value="PTHR15588"/>
</dbReference>
<accession>A0A4V1J511</accession>
<dbReference type="GO" id="GO:0000290">
    <property type="term" value="P:deadenylation-dependent decapping of nuclear-transcribed mRNA"/>
    <property type="evidence" value="ECO:0007669"/>
    <property type="project" value="TreeGrafter"/>
</dbReference>
<dbReference type="PROSITE" id="PS52002">
    <property type="entry name" value="SM"/>
    <property type="match status" value="1"/>
</dbReference>
<evidence type="ECO:0000256" key="5">
    <source>
        <dbReference type="ARBA" id="ARBA00022884"/>
    </source>
</evidence>
<evidence type="ECO:0000256" key="1">
    <source>
        <dbReference type="ARBA" id="ARBA00006850"/>
    </source>
</evidence>
<evidence type="ECO:0000259" key="12">
    <source>
        <dbReference type="PROSITE" id="PS52002"/>
    </source>
</evidence>
<comment type="similarity">
    <text evidence="1 11">Belongs to the snRNP Sm proteins family.</text>
</comment>
<keyword evidence="2 11" id="KW-0963">Cytoplasm</keyword>
<keyword evidence="3" id="KW-0597">Phosphoprotein</keyword>
<dbReference type="InterPro" id="IPR001163">
    <property type="entry name" value="Sm_dom_euk/arc"/>
</dbReference>
<dbReference type="SMART" id="SM00651">
    <property type="entry name" value="Sm"/>
    <property type="match status" value="1"/>
</dbReference>
<dbReference type="GO" id="GO:0000932">
    <property type="term" value="C:P-body"/>
    <property type="evidence" value="ECO:0007669"/>
    <property type="project" value="UniProtKB-SubCell"/>
</dbReference>
<dbReference type="GO" id="GO:1990726">
    <property type="term" value="C:Lsm1-7-Pat1 complex"/>
    <property type="evidence" value="ECO:0007669"/>
    <property type="project" value="TreeGrafter"/>
</dbReference>
<comment type="function">
    <text evidence="11">Component of the cytoplasmic LSM1-LSM7 complex which is involved in mRNA degradation.</text>
</comment>
<comment type="subunit">
    <text evidence="9">Interacts with SLBP; interaction with SLBP occurs when histone mRNA is being rapidly degraded during the S phase. LSm subunits form a heteromer with a donut shape.</text>
</comment>
<dbReference type="InterPro" id="IPR047575">
    <property type="entry name" value="Sm"/>
</dbReference>
<dbReference type="Proteomes" id="UP000268162">
    <property type="component" value="Unassembled WGS sequence"/>
</dbReference>
<evidence type="ECO:0000256" key="10">
    <source>
        <dbReference type="ARBA" id="ARBA00067756"/>
    </source>
</evidence>